<dbReference type="Pfam" id="PF04511">
    <property type="entry name" value="DER1"/>
    <property type="match status" value="1"/>
</dbReference>
<dbReference type="GO" id="GO:0005789">
    <property type="term" value="C:endoplasmic reticulum membrane"/>
    <property type="evidence" value="ECO:0007669"/>
    <property type="project" value="UniProtKB-SubCell"/>
</dbReference>
<name>A0A409VFT8_9AGAR</name>
<accession>A0A409VFT8</accession>
<feature type="region of interest" description="Disordered" evidence="8">
    <location>
        <begin position="209"/>
        <end position="237"/>
    </location>
</feature>
<comment type="caution">
    <text evidence="9">The sequence shown here is derived from an EMBL/GenBank/DDBJ whole genome shotgun (WGS) entry which is preliminary data.</text>
</comment>
<dbReference type="InterPro" id="IPR007599">
    <property type="entry name" value="DER1"/>
</dbReference>
<evidence type="ECO:0000313" key="10">
    <source>
        <dbReference type="Proteomes" id="UP000284842"/>
    </source>
</evidence>
<feature type="transmembrane region" description="Helical" evidence="7">
    <location>
        <begin position="126"/>
        <end position="155"/>
    </location>
</feature>
<dbReference type="EMBL" id="NHTK01006075">
    <property type="protein sequence ID" value="PPQ65117.1"/>
    <property type="molecule type" value="Genomic_DNA"/>
</dbReference>
<dbReference type="Proteomes" id="UP000284842">
    <property type="component" value="Unassembled WGS sequence"/>
</dbReference>
<evidence type="ECO:0000256" key="2">
    <source>
        <dbReference type="ARBA" id="ARBA00008917"/>
    </source>
</evidence>
<dbReference type="InParanoid" id="A0A409VFT8"/>
<protein>
    <recommendedName>
        <fullName evidence="7">Derlin</fullName>
    </recommendedName>
</protein>
<feature type="transmembrane region" description="Helical" evidence="7">
    <location>
        <begin position="65"/>
        <end position="83"/>
    </location>
</feature>
<feature type="compositionally biased region" description="Polar residues" evidence="8">
    <location>
        <begin position="214"/>
        <end position="225"/>
    </location>
</feature>
<proteinExistence type="inferred from homology"/>
<gene>
    <name evidence="9" type="ORF">CVT24_003008</name>
</gene>
<evidence type="ECO:0000256" key="4">
    <source>
        <dbReference type="ARBA" id="ARBA00022824"/>
    </source>
</evidence>
<evidence type="ECO:0000256" key="6">
    <source>
        <dbReference type="ARBA" id="ARBA00023136"/>
    </source>
</evidence>
<reference evidence="9 10" key="1">
    <citation type="journal article" date="2018" name="Evol. Lett.">
        <title>Horizontal gene cluster transfer increased hallucinogenic mushroom diversity.</title>
        <authorList>
            <person name="Reynolds H.T."/>
            <person name="Vijayakumar V."/>
            <person name="Gluck-Thaler E."/>
            <person name="Korotkin H.B."/>
            <person name="Matheny P.B."/>
            <person name="Slot J.C."/>
        </authorList>
    </citation>
    <scope>NUCLEOTIDE SEQUENCE [LARGE SCALE GENOMIC DNA]</scope>
    <source>
        <strain evidence="9 10">2629</strain>
    </source>
</reference>
<evidence type="ECO:0000256" key="7">
    <source>
        <dbReference type="RuleBase" id="RU363059"/>
    </source>
</evidence>
<comment type="subcellular location">
    <subcellularLocation>
        <location evidence="1 7">Endoplasmic reticulum membrane</location>
        <topology evidence="1 7">Multi-pass membrane protein</topology>
    </subcellularLocation>
</comment>
<evidence type="ECO:0000256" key="5">
    <source>
        <dbReference type="ARBA" id="ARBA00022989"/>
    </source>
</evidence>
<keyword evidence="3 7" id="KW-0812">Transmembrane</keyword>
<evidence type="ECO:0000313" key="9">
    <source>
        <dbReference type="EMBL" id="PPQ65117.1"/>
    </source>
</evidence>
<keyword evidence="4 7" id="KW-0256">Endoplasmic reticulum</keyword>
<dbReference type="GO" id="GO:0006950">
    <property type="term" value="P:response to stress"/>
    <property type="evidence" value="ECO:0007669"/>
    <property type="project" value="UniProtKB-ARBA"/>
</dbReference>
<dbReference type="AlphaFoldDB" id="A0A409VFT8"/>
<keyword evidence="5 7" id="KW-1133">Transmembrane helix</keyword>
<comment type="similarity">
    <text evidence="2 7">Belongs to the derlin family.</text>
</comment>
<evidence type="ECO:0000256" key="1">
    <source>
        <dbReference type="ARBA" id="ARBA00004477"/>
    </source>
</evidence>
<keyword evidence="10" id="KW-1185">Reference proteome</keyword>
<comment type="function">
    <text evidence="7">May be involved in the degradation of misfolded endoplasmic reticulum (ER) luminal proteins.</text>
</comment>
<organism evidence="9 10">
    <name type="scientific">Panaeolus cyanescens</name>
    <dbReference type="NCBI Taxonomy" id="181874"/>
    <lineage>
        <taxon>Eukaryota</taxon>
        <taxon>Fungi</taxon>
        <taxon>Dikarya</taxon>
        <taxon>Basidiomycota</taxon>
        <taxon>Agaricomycotina</taxon>
        <taxon>Agaricomycetes</taxon>
        <taxon>Agaricomycetidae</taxon>
        <taxon>Agaricales</taxon>
        <taxon>Agaricineae</taxon>
        <taxon>Galeropsidaceae</taxon>
        <taxon>Panaeolus</taxon>
    </lineage>
</organism>
<evidence type="ECO:0000256" key="8">
    <source>
        <dbReference type="SAM" id="MobiDB-lite"/>
    </source>
</evidence>
<dbReference type="STRING" id="181874.A0A409VFT8"/>
<keyword evidence="6 7" id="KW-0472">Membrane</keyword>
<comment type="caution">
    <text evidence="7">Lacks conserved residue(s) required for the propagation of feature annotation.</text>
</comment>
<dbReference type="OrthoDB" id="1716531at2759"/>
<evidence type="ECO:0000256" key="3">
    <source>
        <dbReference type="ARBA" id="ARBA00022692"/>
    </source>
</evidence>
<dbReference type="PANTHER" id="PTHR11009">
    <property type="entry name" value="DER1-LIKE PROTEIN, DERLIN"/>
    <property type="match status" value="1"/>
</dbReference>
<sequence>MRVCAGGLGPSDVGNTASLQGLLLIPTHSAEVPDQPLSFLFDFFMLYQTTNEIEKRSYHLRSADLAWQTIWAFVGIIAATYPIGPIGIFWRPMLVCIVYLYSALAPEGATMSPFGLFTMSVKWWPYFLIAIDVILGGPGYALISVTGAVVGHVWWWSVWGGRLGGQGLLARYAQAPEWLRNLIGESPQNRPPNAGGAAEGLARGGIHVTAPRRTLNNPDQATTSGHRWGSGNRLGNS</sequence>